<dbReference type="Gene3D" id="3.40.395.10">
    <property type="entry name" value="Adenoviral Proteinase, Chain A"/>
    <property type="match status" value="1"/>
</dbReference>
<dbReference type="PANTHER" id="PTHR12606">
    <property type="entry name" value="SENTRIN/SUMO-SPECIFIC PROTEASE"/>
    <property type="match status" value="1"/>
</dbReference>
<evidence type="ECO:0000256" key="2">
    <source>
        <dbReference type="ARBA" id="ARBA00022670"/>
    </source>
</evidence>
<evidence type="ECO:0000256" key="5">
    <source>
        <dbReference type="SAM" id="MobiDB-lite"/>
    </source>
</evidence>
<dbReference type="GeneID" id="87952563"/>
<reference evidence="7 8" key="1">
    <citation type="submission" date="2024-01" db="EMBL/GenBank/DDBJ databases">
        <title>Comparative genomics of Cryptococcus and Kwoniella reveals pathogenesis evolution and contrasting modes of karyotype evolution via chromosome fusion or intercentromeric recombination.</title>
        <authorList>
            <person name="Coelho M.A."/>
            <person name="David-Palma M."/>
            <person name="Shea T."/>
            <person name="Bowers K."/>
            <person name="McGinley-Smith S."/>
            <person name="Mohammad A.W."/>
            <person name="Gnirke A."/>
            <person name="Yurkov A.M."/>
            <person name="Nowrousian M."/>
            <person name="Sun S."/>
            <person name="Cuomo C.A."/>
            <person name="Heitman J."/>
        </authorList>
    </citation>
    <scope>NUCLEOTIDE SEQUENCE [LARGE SCALE GENOMIC DNA]</scope>
    <source>
        <strain evidence="7">CBS 11374</strain>
    </source>
</reference>
<proteinExistence type="inferred from homology"/>
<feature type="compositionally biased region" description="Polar residues" evidence="5">
    <location>
        <begin position="330"/>
        <end position="342"/>
    </location>
</feature>
<feature type="region of interest" description="Disordered" evidence="5">
    <location>
        <begin position="1"/>
        <end position="57"/>
    </location>
</feature>
<evidence type="ECO:0000256" key="1">
    <source>
        <dbReference type="ARBA" id="ARBA00005234"/>
    </source>
</evidence>
<keyword evidence="2" id="KW-0645">Protease</keyword>
<feature type="compositionally biased region" description="Basic and acidic residues" evidence="5">
    <location>
        <begin position="134"/>
        <end position="153"/>
    </location>
</feature>
<feature type="compositionally biased region" description="Low complexity" evidence="5">
    <location>
        <begin position="298"/>
        <end position="315"/>
    </location>
</feature>
<dbReference type="Proteomes" id="UP001329825">
    <property type="component" value="Chromosome 1"/>
</dbReference>
<evidence type="ECO:0000259" key="6">
    <source>
        <dbReference type="PROSITE" id="PS50600"/>
    </source>
</evidence>
<evidence type="ECO:0000313" key="7">
    <source>
        <dbReference type="EMBL" id="WRT63527.1"/>
    </source>
</evidence>
<dbReference type="Pfam" id="PF02902">
    <property type="entry name" value="Peptidase_C48"/>
    <property type="match status" value="1"/>
</dbReference>
<feature type="compositionally biased region" description="Basic residues" evidence="5">
    <location>
        <begin position="1"/>
        <end position="11"/>
    </location>
</feature>
<feature type="compositionally biased region" description="Polar residues" evidence="5">
    <location>
        <begin position="215"/>
        <end position="232"/>
    </location>
</feature>
<keyword evidence="3" id="KW-0378">Hydrolase</keyword>
<feature type="domain" description="Ubiquitin-like protease family profile" evidence="6">
    <location>
        <begin position="505"/>
        <end position="674"/>
    </location>
</feature>
<dbReference type="RefSeq" id="XP_062788267.1">
    <property type="nucleotide sequence ID" value="XM_062932216.1"/>
</dbReference>
<feature type="compositionally biased region" description="Low complexity" evidence="5">
    <location>
        <begin position="93"/>
        <end position="119"/>
    </location>
</feature>
<name>A0ABZ1CQ77_9TREE</name>
<feature type="compositionally biased region" description="Low complexity" evidence="5">
    <location>
        <begin position="31"/>
        <end position="52"/>
    </location>
</feature>
<gene>
    <name evidence="7" type="ORF">IL334_000432</name>
</gene>
<accession>A0ABZ1CQ77</accession>
<keyword evidence="4" id="KW-0788">Thiol protease</keyword>
<dbReference type="EMBL" id="CP141881">
    <property type="protein sequence ID" value="WRT63527.1"/>
    <property type="molecule type" value="Genomic_DNA"/>
</dbReference>
<dbReference type="InterPro" id="IPR003653">
    <property type="entry name" value="Peptidase_C48_C"/>
</dbReference>
<feature type="compositionally biased region" description="Polar residues" evidence="5">
    <location>
        <begin position="252"/>
        <end position="267"/>
    </location>
</feature>
<evidence type="ECO:0000256" key="4">
    <source>
        <dbReference type="ARBA" id="ARBA00022807"/>
    </source>
</evidence>
<keyword evidence="8" id="KW-1185">Reference proteome</keyword>
<dbReference type="SUPFAM" id="SSF54001">
    <property type="entry name" value="Cysteine proteinases"/>
    <property type="match status" value="1"/>
</dbReference>
<feature type="compositionally biased region" description="Polar residues" evidence="5">
    <location>
        <begin position="78"/>
        <end position="92"/>
    </location>
</feature>
<dbReference type="PANTHER" id="PTHR12606:SF141">
    <property type="entry name" value="GH15225P-RELATED"/>
    <property type="match status" value="1"/>
</dbReference>
<organism evidence="7 8">
    <name type="scientific">Kwoniella shivajii</name>
    <dbReference type="NCBI Taxonomy" id="564305"/>
    <lineage>
        <taxon>Eukaryota</taxon>
        <taxon>Fungi</taxon>
        <taxon>Dikarya</taxon>
        <taxon>Basidiomycota</taxon>
        <taxon>Agaricomycotina</taxon>
        <taxon>Tremellomycetes</taxon>
        <taxon>Tremellales</taxon>
        <taxon>Cryptococcaceae</taxon>
        <taxon>Kwoniella</taxon>
    </lineage>
</organism>
<feature type="region of interest" description="Disordered" evidence="5">
    <location>
        <begin position="78"/>
        <end position="342"/>
    </location>
</feature>
<sequence>MSKHGIKRRSSSNHSEDDIDHRPKKRKSSPEPKNNQSKSSTLTSTLTKSKSQNPKSISLFSKITDSLERFIMGSVLQTASSSNPIKQTAPTHSSSNHQDQEPSSSSSSYSPPLNSSDGSLKPYPGGSLALLNSYDHDHSSSSRSIDDGDKEDAGSSSDNPIDLVDGDEESDNDGRENHVIKPNSFHSSQIQAKAGPSKPRLSPSLSNDGPLLFSETFSQKQLPTPPDSQSQTEEAEPEPSKRTLDIYPKLPTPQQQFGKFNKSQLTLGTILRDGLRKQPSRPDVSLSGKKHERKAWELSLSAKRSPSPSSSTSSRHSTKSERHRKRKSNLRSSKQSERIQQSHIRAQLTKMKNVVEAEGKYNLGKSAQRVQRMLMGQPLKNAAEVTHRMYVQAGLNDKFVYRNLLLANQGGPVTLEEKTTPKPVIYDVSRKRAQGKAAKDKALEGPFHDLREVASSLREIIDEEIRKEKEIKERLTQPKVPAALTPEQENKVIENLNNTSFKAKISVAECGAQSLRRLKNTMWLDDEVMNFYGGMMIERAKTDGGKKIHFFNSFFYQRISDSGHSAVKRWTRKLDIFDFDVVLFPINIGNMHWTACAINLEKKRIEYYDSMGDSGNQRANVFKRVRAYLTDEHMERKKKSFNFDGWTNEFNDHTPQQDNGSDCGVFSCQTLEMITRGRDLKDQSFEFDSSNMPFFRKLMVLEIGNGKLEKRSWGNPKI</sequence>
<protein>
    <recommendedName>
        <fullName evidence="6">Ubiquitin-like protease family profile domain-containing protein</fullName>
    </recommendedName>
</protein>
<evidence type="ECO:0000256" key="3">
    <source>
        <dbReference type="ARBA" id="ARBA00022801"/>
    </source>
</evidence>
<evidence type="ECO:0000313" key="8">
    <source>
        <dbReference type="Proteomes" id="UP001329825"/>
    </source>
</evidence>
<dbReference type="InterPro" id="IPR038765">
    <property type="entry name" value="Papain-like_cys_pep_sf"/>
</dbReference>
<dbReference type="PROSITE" id="PS50600">
    <property type="entry name" value="ULP_PROTEASE"/>
    <property type="match status" value="1"/>
</dbReference>
<comment type="similarity">
    <text evidence="1">Belongs to the peptidase C48 family.</text>
</comment>